<sequence>MNTKDLNRNYLFLSNFTHSIKITFYMNTPKWRSSPNISWKVWTFNTMKYSSYSSSVETVSSTSKATSCLVHSFSLHLHFTNTLSSNFRMDARSTEFEFQKHVTMCHISITSSTANFFKLIKALSRSLSLDTLNMRLSGKGVSLIIEFGSLSNINSLAILETVETVAVAVKPKNYLTNHEIRWSKIVRPLRKTMGFI</sequence>
<proteinExistence type="predicted"/>
<accession>A0A6G0T6Y6</accession>
<name>A0A6G0T6Y6_APHGL</name>
<evidence type="ECO:0000313" key="2">
    <source>
        <dbReference type="Proteomes" id="UP000475862"/>
    </source>
</evidence>
<gene>
    <name evidence="1" type="ORF">AGLY_013538</name>
</gene>
<dbReference type="EMBL" id="VYZN01000054">
    <property type="protein sequence ID" value="KAE9526890.1"/>
    <property type="molecule type" value="Genomic_DNA"/>
</dbReference>
<comment type="caution">
    <text evidence="1">The sequence shown here is derived from an EMBL/GenBank/DDBJ whole genome shotgun (WGS) entry which is preliminary data.</text>
</comment>
<dbReference type="Proteomes" id="UP000475862">
    <property type="component" value="Unassembled WGS sequence"/>
</dbReference>
<reference evidence="1 2" key="1">
    <citation type="submission" date="2019-08" db="EMBL/GenBank/DDBJ databases">
        <title>The genome of the soybean aphid Biotype 1, its phylome, world population structure and adaptation to the North American continent.</title>
        <authorList>
            <person name="Giordano R."/>
            <person name="Donthu R.K."/>
            <person name="Hernandez A.G."/>
            <person name="Wright C.L."/>
            <person name="Zimin A.V."/>
        </authorList>
    </citation>
    <scope>NUCLEOTIDE SEQUENCE [LARGE SCALE GENOMIC DNA]</scope>
    <source>
        <tissue evidence="1">Whole aphids</tissue>
    </source>
</reference>
<dbReference type="AlphaFoldDB" id="A0A6G0T6Y6"/>
<protein>
    <submittedName>
        <fullName evidence="1">Uncharacterized protein</fullName>
    </submittedName>
</protein>
<evidence type="ECO:0000313" key="1">
    <source>
        <dbReference type="EMBL" id="KAE9526890.1"/>
    </source>
</evidence>
<organism evidence="1 2">
    <name type="scientific">Aphis glycines</name>
    <name type="common">Soybean aphid</name>
    <dbReference type="NCBI Taxonomy" id="307491"/>
    <lineage>
        <taxon>Eukaryota</taxon>
        <taxon>Metazoa</taxon>
        <taxon>Ecdysozoa</taxon>
        <taxon>Arthropoda</taxon>
        <taxon>Hexapoda</taxon>
        <taxon>Insecta</taxon>
        <taxon>Pterygota</taxon>
        <taxon>Neoptera</taxon>
        <taxon>Paraneoptera</taxon>
        <taxon>Hemiptera</taxon>
        <taxon>Sternorrhyncha</taxon>
        <taxon>Aphidomorpha</taxon>
        <taxon>Aphidoidea</taxon>
        <taxon>Aphididae</taxon>
        <taxon>Aphidini</taxon>
        <taxon>Aphis</taxon>
        <taxon>Aphis</taxon>
    </lineage>
</organism>
<keyword evidence="2" id="KW-1185">Reference proteome</keyword>